<sequence length="227" mass="24006">MQICLVLLPLVTMQGGKLQITDTKVGKGAPAQAGDYLTMDYTGTLMNGKKFDSSIGRAPFSFVLGGGEVIKGWDQGIKGMRVGGKRTLIIPSALGYGDVGAGADIPPKSTLKFTVELRKITRVKKQILKAGHGRSVQAGDSVQVHYIGKLTDGKKFDSSYDRGQPMPVTVGRGVIPGFTMGLLGMKEGEKRRVTIPSALGYGERGAGGVIPPNADLVFDLEIVGISR</sequence>
<dbReference type="EMBL" id="CP007139">
    <property type="protein sequence ID" value="AIE88166.1"/>
    <property type="molecule type" value="Genomic_DNA"/>
</dbReference>
<dbReference type="PANTHER" id="PTHR45779">
    <property type="entry name" value="PEPTIDYLPROLYL ISOMERASE"/>
    <property type="match status" value="1"/>
</dbReference>
<dbReference type="InterPro" id="IPR001179">
    <property type="entry name" value="PPIase_FKBP_dom"/>
</dbReference>
<evidence type="ECO:0000256" key="4">
    <source>
        <dbReference type="PROSITE-ProRule" id="PRU00277"/>
    </source>
</evidence>
<dbReference type="Pfam" id="PF00254">
    <property type="entry name" value="FKBP_C"/>
    <property type="match status" value="2"/>
</dbReference>
<evidence type="ECO:0000313" key="8">
    <source>
        <dbReference type="Proteomes" id="UP000027982"/>
    </source>
</evidence>
<comment type="catalytic activity">
    <reaction evidence="1 4 5">
        <text>[protein]-peptidylproline (omega=180) = [protein]-peptidylproline (omega=0)</text>
        <dbReference type="Rhea" id="RHEA:16237"/>
        <dbReference type="Rhea" id="RHEA-COMP:10747"/>
        <dbReference type="Rhea" id="RHEA-COMP:10748"/>
        <dbReference type="ChEBI" id="CHEBI:83833"/>
        <dbReference type="ChEBI" id="CHEBI:83834"/>
        <dbReference type="EC" id="5.2.1.8"/>
    </reaction>
</comment>
<proteinExistence type="inferred from homology"/>
<comment type="similarity">
    <text evidence="5">Belongs to the FKBP-type PPIase family.</text>
</comment>
<evidence type="ECO:0000259" key="6">
    <source>
        <dbReference type="PROSITE" id="PS50059"/>
    </source>
</evidence>
<dbReference type="OrthoDB" id="280278at2"/>
<keyword evidence="8" id="KW-1185">Reference proteome</keyword>
<evidence type="ECO:0000256" key="3">
    <source>
        <dbReference type="ARBA" id="ARBA00023235"/>
    </source>
</evidence>
<dbReference type="RefSeq" id="WP_052547952.1">
    <property type="nucleotide sequence ID" value="NZ_CP007139.1"/>
</dbReference>
<reference evidence="7 8" key="1">
    <citation type="journal article" date="2014" name="PLoS ONE">
        <title>The first complete genome sequence of the class fimbriimonadia in the phylum armatimonadetes.</title>
        <authorList>
            <person name="Hu Z.Y."/>
            <person name="Wang Y.Z."/>
            <person name="Im W.T."/>
            <person name="Wang S.Y."/>
            <person name="Zhao G.P."/>
            <person name="Zheng H.J."/>
            <person name="Quan Z.X."/>
        </authorList>
    </citation>
    <scope>NUCLEOTIDE SEQUENCE [LARGE SCALE GENOMIC DNA]</scope>
    <source>
        <strain evidence="7">Gsoil 348</strain>
    </source>
</reference>
<dbReference type="eggNOG" id="COG0545">
    <property type="taxonomic scope" value="Bacteria"/>
</dbReference>
<evidence type="ECO:0000256" key="2">
    <source>
        <dbReference type="ARBA" id="ARBA00023110"/>
    </source>
</evidence>
<evidence type="ECO:0000256" key="1">
    <source>
        <dbReference type="ARBA" id="ARBA00000971"/>
    </source>
</evidence>
<name>A0A068NXK3_FIMGI</name>
<evidence type="ECO:0000313" key="7">
    <source>
        <dbReference type="EMBL" id="AIE88166.1"/>
    </source>
</evidence>
<keyword evidence="2 4" id="KW-0697">Rotamase</keyword>
<dbReference type="GO" id="GO:0003755">
    <property type="term" value="F:peptidyl-prolyl cis-trans isomerase activity"/>
    <property type="evidence" value="ECO:0007669"/>
    <property type="project" value="UniProtKB-UniRule"/>
</dbReference>
<dbReference type="KEGG" id="fgi:OP10G_4798"/>
<dbReference type="Proteomes" id="UP000027982">
    <property type="component" value="Chromosome"/>
</dbReference>
<accession>A0A068NXK3</accession>
<dbReference type="Gene3D" id="3.10.50.40">
    <property type="match status" value="2"/>
</dbReference>
<dbReference type="HOGENOM" id="CLU_1214138_0_0_0"/>
<dbReference type="EC" id="5.2.1.8" evidence="5"/>
<dbReference type="FunFam" id="3.10.50.40:FF:000006">
    <property type="entry name" value="Peptidyl-prolyl cis-trans isomerase"/>
    <property type="match status" value="2"/>
</dbReference>
<feature type="domain" description="PPIase FKBP-type" evidence="6">
    <location>
        <begin position="34"/>
        <end position="121"/>
    </location>
</feature>
<dbReference type="SUPFAM" id="SSF54534">
    <property type="entry name" value="FKBP-like"/>
    <property type="match status" value="2"/>
</dbReference>
<dbReference type="STRING" id="661478.OP10G_4798"/>
<dbReference type="PANTHER" id="PTHR45779:SF7">
    <property type="entry name" value="PEPTIDYLPROLYL ISOMERASE"/>
    <property type="match status" value="1"/>
</dbReference>
<dbReference type="AlphaFoldDB" id="A0A068NXK3"/>
<gene>
    <name evidence="7" type="ORF">OP10G_4798</name>
</gene>
<feature type="domain" description="PPIase FKBP-type" evidence="6">
    <location>
        <begin position="139"/>
        <end position="226"/>
    </location>
</feature>
<dbReference type="InterPro" id="IPR046357">
    <property type="entry name" value="PPIase_dom_sf"/>
</dbReference>
<keyword evidence="3 4" id="KW-0413">Isomerase</keyword>
<dbReference type="InterPro" id="IPR044609">
    <property type="entry name" value="FKBP2/11"/>
</dbReference>
<organism evidence="7 8">
    <name type="scientific">Fimbriimonas ginsengisoli Gsoil 348</name>
    <dbReference type="NCBI Taxonomy" id="661478"/>
    <lineage>
        <taxon>Bacteria</taxon>
        <taxon>Bacillati</taxon>
        <taxon>Armatimonadota</taxon>
        <taxon>Fimbriimonadia</taxon>
        <taxon>Fimbriimonadales</taxon>
        <taxon>Fimbriimonadaceae</taxon>
        <taxon>Fimbriimonas</taxon>
    </lineage>
</organism>
<dbReference type="PROSITE" id="PS50059">
    <property type="entry name" value="FKBP_PPIASE"/>
    <property type="match status" value="2"/>
</dbReference>
<evidence type="ECO:0000256" key="5">
    <source>
        <dbReference type="RuleBase" id="RU003915"/>
    </source>
</evidence>
<protein>
    <recommendedName>
        <fullName evidence="5">Peptidyl-prolyl cis-trans isomerase</fullName>
        <ecNumber evidence="5">5.2.1.8</ecNumber>
    </recommendedName>
</protein>